<evidence type="ECO:0000313" key="3">
    <source>
        <dbReference type="EMBL" id="CAB4035720.1"/>
    </source>
</evidence>
<evidence type="ECO:0000256" key="2">
    <source>
        <dbReference type="ARBA" id="ARBA00023043"/>
    </source>
</evidence>
<evidence type="ECO:0000313" key="4">
    <source>
        <dbReference type="Proteomes" id="UP001152795"/>
    </source>
</evidence>
<feature type="non-terminal residue" evidence="3">
    <location>
        <position position="1"/>
    </location>
</feature>
<dbReference type="PROSITE" id="PS50297">
    <property type="entry name" value="ANK_REP_REGION"/>
    <property type="match status" value="3"/>
</dbReference>
<gene>
    <name evidence="3" type="ORF">PACLA_8A051442</name>
</gene>
<reference evidence="3" key="1">
    <citation type="submission" date="2020-04" db="EMBL/GenBank/DDBJ databases">
        <authorList>
            <person name="Alioto T."/>
            <person name="Alioto T."/>
            <person name="Gomez Garrido J."/>
        </authorList>
    </citation>
    <scope>NUCLEOTIDE SEQUENCE</scope>
    <source>
        <strain evidence="3">A484AB</strain>
    </source>
</reference>
<dbReference type="SMART" id="SM00248">
    <property type="entry name" value="ANK"/>
    <property type="match status" value="5"/>
</dbReference>
<keyword evidence="3" id="KW-0675">Receptor</keyword>
<name>A0A7D9LSM2_PARCT</name>
<dbReference type="OrthoDB" id="5980000at2759"/>
<dbReference type="Pfam" id="PF00023">
    <property type="entry name" value="Ank"/>
    <property type="match status" value="2"/>
</dbReference>
<dbReference type="Gene3D" id="1.25.40.20">
    <property type="entry name" value="Ankyrin repeat-containing domain"/>
    <property type="match status" value="2"/>
</dbReference>
<protein>
    <submittedName>
        <fullName evidence="3">Transient receptor potential cation channel subfamily A member 1-like</fullName>
    </submittedName>
</protein>
<dbReference type="PANTHER" id="PTHR24201:SF16">
    <property type="entry name" value="ANKYRIN-1-LIKE-RELATED"/>
    <property type="match status" value="1"/>
</dbReference>
<organism evidence="3 4">
    <name type="scientific">Paramuricea clavata</name>
    <name type="common">Red gorgonian</name>
    <name type="synonym">Violescent sea-whip</name>
    <dbReference type="NCBI Taxonomy" id="317549"/>
    <lineage>
        <taxon>Eukaryota</taxon>
        <taxon>Metazoa</taxon>
        <taxon>Cnidaria</taxon>
        <taxon>Anthozoa</taxon>
        <taxon>Octocorallia</taxon>
        <taxon>Malacalcyonacea</taxon>
        <taxon>Plexauridae</taxon>
        <taxon>Paramuricea</taxon>
    </lineage>
</organism>
<evidence type="ECO:0000256" key="1">
    <source>
        <dbReference type="ARBA" id="ARBA00022737"/>
    </source>
</evidence>
<dbReference type="Proteomes" id="UP001152795">
    <property type="component" value="Unassembled WGS sequence"/>
</dbReference>
<proteinExistence type="predicted"/>
<keyword evidence="4" id="KW-1185">Reference proteome</keyword>
<dbReference type="Pfam" id="PF12796">
    <property type="entry name" value="Ank_2"/>
    <property type="match status" value="1"/>
</dbReference>
<dbReference type="SUPFAM" id="SSF48403">
    <property type="entry name" value="Ankyrin repeat"/>
    <property type="match status" value="1"/>
</dbReference>
<comment type="caution">
    <text evidence="3">The sequence shown here is derived from an EMBL/GenBank/DDBJ whole genome shotgun (WGS) entry which is preliminary data.</text>
</comment>
<dbReference type="InterPro" id="IPR036770">
    <property type="entry name" value="Ankyrin_rpt-contain_sf"/>
</dbReference>
<keyword evidence="2" id="KW-0040">ANK repeat</keyword>
<dbReference type="AlphaFoldDB" id="A0A7D9LSM2"/>
<dbReference type="InterPro" id="IPR050776">
    <property type="entry name" value="Ank_Repeat/CDKN_Inhibitor"/>
</dbReference>
<dbReference type="PANTHER" id="PTHR24201">
    <property type="entry name" value="ANK_REP_REGION DOMAIN-CONTAINING PROTEIN"/>
    <property type="match status" value="1"/>
</dbReference>
<dbReference type="PROSITE" id="PS50088">
    <property type="entry name" value="ANK_REPEAT"/>
    <property type="match status" value="4"/>
</dbReference>
<feature type="non-terminal residue" evidence="3">
    <location>
        <position position="220"/>
    </location>
</feature>
<sequence>DKRPNAPTYAVLDSQLGKREEDDQDSTDNVRDQALLHYLANLANSNNEDDVFNFEFVGSLVQNGADINCMDTNGQTIFHEVARSWNVDVARFLVENGANVNHQDRFGRSPLHVAAAVDYANMVEFIVQNGGDIHIKTNGEEQTAIHYAAKNDAVNSLQMLLGHGAKIDSADCRNRTPLQVAAEMNSFKAAKLLVTEGAPAGVYDNLGNSALSLLIEKIPE</sequence>
<dbReference type="EMBL" id="CACRXK020021315">
    <property type="protein sequence ID" value="CAB4035720.1"/>
    <property type="molecule type" value="Genomic_DNA"/>
</dbReference>
<dbReference type="InterPro" id="IPR002110">
    <property type="entry name" value="Ankyrin_rpt"/>
</dbReference>
<accession>A0A7D9LSM2</accession>
<keyword evidence="1" id="KW-0677">Repeat</keyword>